<dbReference type="PROSITE" id="PS50005">
    <property type="entry name" value="TPR"/>
    <property type="match status" value="3"/>
</dbReference>
<organism evidence="4">
    <name type="scientific">uncultured Gemmatimonadaceae bacterium</name>
    <dbReference type="NCBI Taxonomy" id="246130"/>
    <lineage>
        <taxon>Bacteria</taxon>
        <taxon>Pseudomonadati</taxon>
        <taxon>Gemmatimonadota</taxon>
        <taxon>Gemmatimonadia</taxon>
        <taxon>Gemmatimonadales</taxon>
        <taxon>Gemmatimonadaceae</taxon>
        <taxon>environmental samples</taxon>
    </lineage>
</organism>
<evidence type="ECO:0000256" key="2">
    <source>
        <dbReference type="ARBA" id="ARBA00022803"/>
    </source>
</evidence>
<proteinExistence type="predicted"/>
<keyword evidence="2 3" id="KW-0802">TPR repeat</keyword>
<name>A0A6J4K7S1_9BACT</name>
<protein>
    <submittedName>
        <fullName evidence="4">Uncharacterized protein</fullName>
    </submittedName>
</protein>
<dbReference type="EMBL" id="CADCTU010000142">
    <property type="protein sequence ID" value="CAA9298440.1"/>
    <property type="molecule type" value="Genomic_DNA"/>
</dbReference>
<accession>A0A6J4K7S1</accession>
<evidence type="ECO:0000313" key="4">
    <source>
        <dbReference type="EMBL" id="CAA9298440.1"/>
    </source>
</evidence>
<dbReference type="PANTHER" id="PTHR45586">
    <property type="entry name" value="TPR REPEAT-CONTAINING PROTEIN PA4667"/>
    <property type="match status" value="1"/>
</dbReference>
<keyword evidence="1" id="KW-0677">Repeat</keyword>
<dbReference type="InterPro" id="IPR019734">
    <property type="entry name" value="TPR_rpt"/>
</dbReference>
<gene>
    <name evidence="4" type="ORF">AVDCRST_MAG11-651</name>
</gene>
<evidence type="ECO:0000256" key="3">
    <source>
        <dbReference type="PROSITE-ProRule" id="PRU00339"/>
    </source>
</evidence>
<dbReference type="SUPFAM" id="SSF48452">
    <property type="entry name" value="TPR-like"/>
    <property type="match status" value="1"/>
</dbReference>
<dbReference type="SMART" id="SM00028">
    <property type="entry name" value="TPR"/>
    <property type="match status" value="6"/>
</dbReference>
<feature type="repeat" description="TPR" evidence="3">
    <location>
        <begin position="76"/>
        <end position="109"/>
    </location>
</feature>
<feature type="repeat" description="TPR" evidence="3">
    <location>
        <begin position="8"/>
        <end position="41"/>
    </location>
</feature>
<dbReference type="Pfam" id="PF13432">
    <property type="entry name" value="TPR_16"/>
    <property type="match status" value="3"/>
</dbReference>
<sequence>MPTPFLSSEEYDEQAHQLYNEGQYDEALDTLREGLALYPTAVELHVGVGYARLARDEFAWARRSFEEALVLDPEHEDALAGLGETLLWFGQHQAALRSFRRVLELGYQDDVDLMLQSGRALFRAGLIEPAKEFFEIGVQQAPDSAEAVACVGYAQHRLGDDDGAIGSLRKALEFDSDHAEARIYLGNILYDRGDYEAALYHLDRTTPEEHWDELGIWRLVELKKQFYQLADEDAEIKPWDERLTELAGEPDDIDEMLAEIEGKAAEEAEGQARGQLELFGALLTEMADQKGEVASHQIIRDGRQFVGSWDEIVREMRDATAVHAGRTLREFMIAEAERGQSLSGVEIPTSDAESFIRGSASAGLLRIVR</sequence>
<dbReference type="Gene3D" id="1.25.40.10">
    <property type="entry name" value="Tetratricopeptide repeat domain"/>
    <property type="match status" value="2"/>
</dbReference>
<reference evidence="4" key="1">
    <citation type="submission" date="2020-02" db="EMBL/GenBank/DDBJ databases">
        <authorList>
            <person name="Meier V. D."/>
        </authorList>
    </citation>
    <scope>NUCLEOTIDE SEQUENCE</scope>
    <source>
        <strain evidence="4">AVDCRST_MAG11</strain>
    </source>
</reference>
<dbReference type="AlphaFoldDB" id="A0A6J4K7S1"/>
<dbReference type="PANTHER" id="PTHR45586:SF1">
    <property type="entry name" value="LIPOPOLYSACCHARIDE ASSEMBLY PROTEIN B"/>
    <property type="match status" value="1"/>
</dbReference>
<dbReference type="InterPro" id="IPR051012">
    <property type="entry name" value="CellSynth/LPSAsmb/PSIAsmb"/>
</dbReference>
<evidence type="ECO:0000256" key="1">
    <source>
        <dbReference type="ARBA" id="ARBA00022737"/>
    </source>
</evidence>
<dbReference type="InterPro" id="IPR011990">
    <property type="entry name" value="TPR-like_helical_dom_sf"/>
</dbReference>
<feature type="repeat" description="TPR" evidence="3">
    <location>
        <begin position="42"/>
        <end position="75"/>
    </location>
</feature>